<feature type="compositionally biased region" description="Basic and acidic residues" evidence="1">
    <location>
        <begin position="260"/>
        <end position="269"/>
    </location>
</feature>
<protein>
    <recommendedName>
        <fullName evidence="6">Mid2 domain-containing protein</fullName>
    </recommendedName>
</protein>
<name>A0ABQ0LE43_MYCCL</name>
<feature type="compositionally biased region" description="Polar residues" evidence="1">
    <location>
        <begin position="286"/>
        <end position="297"/>
    </location>
</feature>
<dbReference type="EMBL" id="DF845462">
    <property type="protein sequence ID" value="GAT49368.1"/>
    <property type="molecule type" value="Genomic_DNA"/>
</dbReference>
<accession>A0ABQ0LE43</accession>
<keyword evidence="5" id="KW-1185">Reference proteome</keyword>
<dbReference type="Proteomes" id="UP000815677">
    <property type="component" value="Unassembled WGS sequence"/>
</dbReference>
<organism evidence="4 5">
    <name type="scientific">Mycena chlorophos</name>
    <name type="common">Agaric fungus</name>
    <name type="synonym">Agaricus chlorophos</name>
    <dbReference type="NCBI Taxonomy" id="658473"/>
    <lineage>
        <taxon>Eukaryota</taxon>
        <taxon>Fungi</taxon>
        <taxon>Dikarya</taxon>
        <taxon>Basidiomycota</taxon>
        <taxon>Agaricomycotina</taxon>
        <taxon>Agaricomycetes</taxon>
        <taxon>Agaricomycetidae</taxon>
        <taxon>Agaricales</taxon>
        <taxon>Marasmiineae</taxon>
        <taxon>Mycenaceae</taxon>
        <taxon>Mycena</taxon>
    </lineage>
</organism>
<evidence type="ECO:0000313" key="5">
    <source>
        <dbReference type="Proteomes" id="UP000815677"/>
    </source>
</evidence>
<evidence type="ECO:0008006" key="6">
    <source>
        <dbReference type="Google" id="ProtNLM"/>
    </source>
</evidence>
<proteinExistence type="predicted"/>
<feature type="signal peptide" evidence="3">
    <location>
        <begin position="1"/>
        <end position="19"/>
    </location>
</feature>
<keyword evidence="2" id="KW-0472">Membrane</keyword>
<keyword evidence="3" id="KW-0732">Signal</keyword>
<feature type="compositionally biased region" description="Low complexity" evidence="1">
    <location>
        <begin position="306"/>
        <end position="320"/>
    </location>
</feature>
<feature type="transmembrane region" description="Helical" evidence="2">
    <location>
        <begin position="143"/>
        <end position="166"/>
    </location>
</feature>
<feature type="region of interest" description="Disordered" evidence="1">
    <location>
        <begin position="222"/>
        <end position="326"/>
    </location>
</feature>
<reference evidence="4" key="1">
    <citation type="submission" date="2014-09" db="EMBL/GenBank/DDBJ databases">
        <title>Genome sequence of the luminous mushroom Mycena chlorophos for searching fungal bioluminescence genes.</title>
        <authorList>
            <person name="Tanaka Y."/>
            <person name="Kasuga D."/>
            <person name="Oba Y."/>
            <person name="Hase S."/>
            <person name="Sato K."/>
            <person name="Oba Y."/>
            <person name="Sakakibara Y."/>
        </authorList>
    </citation>
    <scope>NUCLEOTIDE SEQUENCE</scope>
</reference>
<evidence type="ECO:0000256" key="3">
    <source>
        <dbReference type="SAM" id="SignalP"/>
    </source>
</evidence>
<sequence>MKTSSLVLACFFFCGYVAAQGVFGGGPGPVITATSNTSSSATESTSSSIPSVTIVQSVPDSALNETDPSPSESSLTVFSTGIPSSSLASSLPTSVISDGDSSSSQFQTTFSTSNADDITSSSGIAAAQTQTSSSNIVHPKTQLIAGLTVGVSLIIGFLIFLVVYALRARANSAERYGRRDTLDPEMGTTTTGADYGPGSILALQVSPFDADAQELVRYSPSTRIATSAPSESSSSSSSASGSTAELLSPEKRGKGYGNDRALKTVRGELADADVDADGEVPPPEYTPSSSGHLNVNASGRVRSRESAATTSETRTSTGTSLAGALP</sequence>
<gene>
    <name evidence="4" type="ORF">MCHLO_06687</name>
</gene>
<feature type="compositionally biased region" description="Low complexity" evidence="1">
    <location>
        <begin position="225"/>
        <end position="247"/>
    </location>
</feature>
<evidence type="ECO:0000256" key="1">
    <source>
        <dbReference type="SAM" id="MobiDB-lite"/>
    </source>
</evidence>
<keyword evidence="2" id="KW-1133">Transmembrane helix</keyword>
<keyword evidence="2" id="KW-0812">Transmembrane</keyword>
<feature type="chain" id="PRO_5045080937" description="Mid2 domain-containing protein" evidence="3">
    <location>
        <begin position="20"/>
        <end position="326"/>
    </location>
</feature>
<evidence type="ECO:0000313" key="4">
    <source>
        <dbReference type="EMBL" id="GAT49368.1"/>
    </source>
</evidence>
<evidence type="ECO:0000256" key="2">
    <source>
        <dbReference type="SAM" id="Phobius"/>
    </source>
</evidence>